<dbReference type="Gene3D" id="3.40.50.300">
    <property type="entry name" value="P-loop containing nucleotide triphosphate hydrolases"/>
    <property type="match status" value="3"/>
</dbReference>
<evidence type="ECO:0000313" key="7">
    <source>
        <dbReference type="Proteomes" id="UP000265719"/>
    </source>
</evidence>
<protein>
    <submittedName>
        <fullName evidence="6">DUF4011 domain-containing protein</fullName>
    </submittedName>
</protein>
<dbReference type="EMBL" id="CP063196">
    <property type="protein sequence ID" value="UOE19815.1"/>
    <property type="molecule type" value="Genomic_DNA"/>
</dbReference>
<evidence type="ECO:0000259" key="4">
    <source>
        <dbReference type="Pfam" id="PF13087"/>
    </source>
</evidence>
<dbReference type="Pfam" id="PF13195">
    <property type="entry name" value="DUF4011"/>
    <property type="match status" value="1"/>
</dbReference>
<feature type="region of interest" description="Disordered" evidence="2">
    <location>
        <begin position="65"/>
        <end position="116"/>
    </location>
</feature>
<feature type="region of interest" description="Disordered" evidence="2">
    <location>
        <begin position="2107"/>
        <end position="2149"/>
    </location>
</feature>
<dbReference type="InterPro" id="IPR041677">
    <property type="entry name" value="DNA2/NAM7_AAA_11"/>
</dbReference>
<proteinExistence type="predicted"/>
<dbReference type="Pfam" id="PF13086">
    <property type="entry name" value="AAA_11"/>
    <property type="match status" value="1"/>
</dbReference>
<dbReference type="Gene3D" id="3.40.960.10">
    <property type="entry name" value="VSR Endonuclease"/>
    <property type="match status" value="1"/>
</dbReference>
<dbReference type="GO" id="GO:0004386">
    <property type="term" value="F:helicase activity"/>
    <property type="evidence" value="ECO:0007669"/>
    <property type="project" value="InterPro"/>
</dbReference>
<dbReference type="FunFam" id="3.40.960.10:FF:000002">
    <property type="entry name" value="DNA helicase related protein"/>
    <property type="match status" value="1"/>
</dbReference>
<dbReference type="RefSeq" id="WP_068687727.1">
    <property type="nucleotide sequence ID" value="NZ_CP063196.1"/>
</dbReference>
<dbReference type="SUPFAM" id="SSF52540">
    <property type="entry name" value="P-loop containing nucleoside triphosphate hydrolases"/>
    <property type="match status" value="2"/>
</dbReference>
<feature type="compositionally biased region" description="Basic and acidic residues" evidence="2">
    <location>
        <begin position="70"/>
        <end position="95"/>
    </location>
</feature>
<dbReference type="PANTHER" id="PTHR10887:SF495">
    <property type="entry name" value="HELICASE SENATAXIN ISOFORM X1-RELATED"/>
    <property type="match status" value="1"/>
</dbReference>
<accession>A0AA97LXS7</accession>
<dbReference type="InterPro" id="IPR027417">
    <property type="entry name" value="P-loop_NTPase"/>
</dbReference>
<dbReference type="InterPro" id="IPR047187">
    <property type="entry name" value="SF1_C_Upf1"/>
</dbReference>
<dbReference type="Proteomes" id="UP000265719">
    <property type="component" value="Chromosome"/>
</dbReference>
<dbReference type="InterPro" id="IPR045055">
    <property type="entry name" value="DNA2/NAM7-like"/>
</dbReference>
<dbReference type="SUPFAM" id="SSF52980">
    <property type="entry name" value="Restriction endonuclease-like"/>
    <property type="match status" value="1"/>
</dbReference>
<dbReference type="Pfam" id="PF18741">
    <property type="entry name" value="MTES_1575"/>
    <property type="match status" value="1"/>
</dbReference>
<dbReference type="CDD" id="cd18808">
    <property type="entry name" value="SF1_C_Upf1"/>
    <property type="match status" value="1"/>
</dbReference>
<dbReference type="InterPro" id="IPR041679">
    <property type="entry name" value="DNA2/NAM7-like_C"/>
</dbReference>
<gene>
    <name evidence="6" type="ORF">NI17_000665</name>
</gene>
<name>A0AA97LXS7_9ACTN</name>
<evidence type="ECO:0000259" key="5">
    <source>
        <dbReference type="Pfam" id="PF18741"/>
    </source>
</evidence>
<evidence type="ECO:0000259" key="3">
    <source>
        <dbReference type="Pfam" id="PF13086"/>
    </source>
</evidence>
<dbReference type="PANTHER" id="PTHR10887">
    <property type="entry name" value="DNA2/NAM7 HELICASE FAMILY"/>
    <property type="match status" value="1"/>
</dbReference>
<feature type="domain" description="DNA2/NAM7 helicase helicase" evidence="3">
    <location>
        <begin position="317"/>
        <end position="437"/>
    </location>
</feature>
<evidence type="ECO:0000313" key="6">
    <source>
        <dbReference type="EMBL" id="UOE19815.1"/>
    </source>
</evidence>
<dbReference type="InterPro" id="IPR049468">
    <property type="entry name" value="Restrct_endonuc-II-like_dom"/>
</dbReference>
<evidence type="ECO:0000256" key="2">
    <source>
        <dbReference type="SAM" id="MobiDB-lite"/>
    </source>
</evidence>
<dbReference type="KEGG" id="thao:NI17_000665"/>
<dbReference type="FunFam" id="3.40.50.300:FF:002063">
    <property type="entry name" value="DNA helicase related protein"/>
    <property type="match status" value="1"/>
</dbReference>
<organism evidence="6 7">
    <name type="scientific">Thermobifida halotolerans</name>
    <dbReference type="NCBI Taxonomy" id="483545"/>
    <lineage>
        <taxon>Bacteria</taxon>
        <taxon>Bacillati</taxon>
        <taxon>Actinomycetota</taxon>
        <taxon>Actinomycetes</taxon>
        <taxon>Streptosporangiales</taxon>
        <taxon>Nocardiopsidaceae</taxon>
        <taxon>Thermobifida</taxon>
    </lineage>
</organism>
<dbReference type="InterPro" id="IPR025103">
    <property type="entry name" value="DUF4011"/>
</dbReference>
<keyword evidence="7" id="KW-1185">Reference proteome</keyword>
<feature type="coiled-coil region" evidence="1">
    <location>
        <begin position="910"/>
        <end position="937"/>
    </location>
</feature>
<dbReference type="Pfam" id="PF13087">
    <property type="entry name" value="AAA_12"/>
    <property type="match status" value="1"/>
</dbReference>
<evidence type="ECO:0000256" key="1">
    <source>
        <dbReference type="SAM" id="Coils"/>
    </source>
</evidence>
<dbReference type="InterPro" id="IPR011335">
    <property type="entry name" value="Restrct_endonuc-II-like"/>
</dbReference>
<sequence>MDATSHDNRATLHKQLENWREELLDLSKRNRLLRFRHTRTTTLEIRGPGHTELLRRLPRGVGFASLPFKPAKDAGSESPDKAEEDHPATQEEKDLAAGAEEAPSTDVRKKKRQEITTQRRYQEDLDASLRRIARESQRAALETGIWVLYLAVGFLQWKDPKDQDYSRAPLVLVPVELRATGDGGYRLHSSDAAETVVNPSIGIKLAEYGIDWSRVEEASPEDPGEVLDAVRRCVAKQRDWTVDDSMVVARFTFHKEAMYRDLIDNEARILDHPLVRAVASDPRISADDPTLAYDLPPLERLDEVQEPESTSLVLDADAYQRRAVAAACQGKSFVLNGPPGTGKSQTIANIIAGLVHAGRTVLFVSEKAAALDVVHKRLASCRIDITTLPLHDGKTRGGAVAKALNRALRARIAPMPRQAADWRKEARRLRERLSTHAQAINEVDPETGLSLHQALGVVGSRPEGMPDDAELGVVTPDAALFTREGRARIRRTAKDMVHAWEVFAAPEKSPWFGIEQVDEAEEALRRALTALTELVGQQQRYARIAGDRGIPSVDRAHRWIALLDVLDECDDVPPHWFVSADFDTEVARPVAEAAGRLTELASLRARADFDWKRVSRLPTVDGIEKGTPTAAEPPTTIPLAALTGAEARELAELCGEWARRMADAAGTVEETVRRTGLPVPGEHQVAQRLLAVAVDLSAEPLPEPRWLPGSRVQEVRASLGDFTRQRAQLRTSRDAAKDLFHPRVLDRDDLTELQNRLRTWRRAVQTVTERGDVPAHWLTAADFTTEVRTPATAAWERWRTYVHAETDLRAFTRVDWRTLPDVAAHTDPEGAGTDFDTAGLGADRARSDAEFFDRWARTLENLLATGRDIARTLSLPVPEDHDSVHTTLEIAARLESATMPSPAWLDEDALRAARETAQDARAQVAELAQARETASDLFHENRVLTQEWLAELCERFTGYGALSRLGSTYRADRKLASSLTVTGNWDRRIPERLGEALRWQRAHRELEQRSTDYQTVLGEYWDGEDTDFTALDTAFCIAGLMVASAPETDRSGVRRFLAHGEPLGEAANQRARTALDELRSWREAQKYLPDGAVLTERPLAEAVAWLRGAAARLRSDTGLIDLLTPAVGKDATTTDQARGIRDALLRLREAWVNLDQEEKADRAVLGPFWQAPINRETELRQALDWAEQANRVCRETLDGLVDGVRGEPADITSLREQAAVSDVAESDPRVQGVLGTAYHRDRALAASLTLNSRWQDEITDRLDDARRWHRDHWLLREQFPRFADVFGSFWLEEETDTAGAEEAVAKAERWRRELDSQELAVLASFLSQGDLSDLADSLEQARHTLEEWPTVARTGLGGTAAVARLAPEHATRWLDANTERVAHAAQTVEGAFGTAAASATVAEADRRIRFARQLQAAEAVREQSETADRSLLGRLYRIDKNLDDVLGQAVDWARGVHDIVSGLRADSSEGWSAEAITGLQAGKNTTDLRRAIEEWEEARQAFTALFQTAVRQRLAEELGEDLTEAEKRLLGMRDSVASLDQWRTAASTGEEIRRYGLEALLRRYVQAGGDPNLWPDAVERAVLRAWVDQRLAEDGRLRLEPGEARDAEVAEFRSHDVRLQEWARYSTLHHWAARRSHVRSQSTGITVIKREAEKKRRHKPVRRLMEEAGSDVRDITPCLMMSPLTVSMFLPPELTFDVVIFDEASQVKPADAINCVYRGRALIVAGDQKQLPPTSFFDRVADEDEEWNEEDPDSFQSLLDMCKASGRMRELPLRWHYRSRHEDLIAFSNRKFYDGELVTFPGARVEDNNTGVVFFRADGVYDRGGRRNNRIEAELVAQRVIHHFRTRPGLTLGVVAMSREQADAIEDAVDKAFDQYPELRSRTSGDDRLDGFFVKNLETVQGDERDVIILSVGYGPTSDGKFHKNFGPLNRPDGYRRLNVAITRAKHRVEVVASFSADQVALGPNDAEGLRRLCEYLRYAEYGHAVLDPQPTGDRDEDTATESPFEDSVMAVLREWGYDVQPRVGVAGYRVDLGVRHPQEPGRYAIGIECDGAMYHSSRVARDRDRLREGVLRNLGWRLHRIWGTEWYRDREEAEKRLREAVEAAIAETTPRDDAEPPAEPVEDVQEQGTAQEAEGPIVEIPDEDDGGDVPEPVAHGRPWLEEYVEAEVAESVIPHDLDPRSPEARPYLQQMFSAIAAVESPIERDLLFRRAFDHWPEGTRLTKPVRQNFAQALQGLIRGKLLHKKDDTVWAPGSELSVRRPAPGQDPRRVAEVPPVERREAMRMLVAESRRVARETLLRSTREVFGWKRSGKDITAALTKDLEALLDSGELAEEDGLIVPAEPPGEDR</sequence>
<feature type="domain" description="DNA2/NAM7 helicase-like C-terminal" evidence="4">
    <location>
        <begin position="1756"/>
        <end position="1954"/>
    </location>
</feature>
<keyword evidence="1" id="KW-0175">Coiled coil</keyword>
<reference evidence="6" key="1">
    <citation type="submission" date="2020-10" db="EMBL/GenBank/DDBJ databases">
        <title>De novo genome project of the cellulose decomposer Thermobifida halotolerans type strain.</title>
        <authorList>
            <person name="Nagy I."/>
            <person name="Horvath B."/>
            <person name="Kukolya J."/>
            <person name="Nagy I."/>
            <person name="Orsini M."/>
        </authorList>
    </citation>
    <scope>NUCLEOTIDE SEQUENCE</scope>
    <source>
        <strain evidence="6">DSM 44931</strain>
    </source>
</reference>
<feature type="domain" description="Restriction endonuclease type II-like" evidence="5">
    <location>
        <begin position="2005"/>
        <end position="2101"/>
    </location>
</feature>